<evidence type="ECO:0000256" key="3">
    <source>
        <dbReference type="ARBA" id="ARBA00022448"/>
    </source>
</evidence>
<evidence type="ECO:0000313" key="11">
    <source>
        <dbReference type="EMBL" id="ALJ62457.1"/>
    </source>
</evidence>
<dbReference type="GO" id="GO:0005886">
    <property type="term" value="C:plasma membrane"/>
    <property type="evidence" value="ECO:0007669"/>
    <property type="project" value="UniProtKB-SubCell"/>
</dbReference>
<keyword evidence="9" id="KW-0732">Signal</keyword>
<feature type="signal peptide" evidence="9">
    <location>
        <begin position="1"/>
        <end position="30"/>
    </location>
</feature>
<evidence type="ECO:0000256" key="8">
    <source>
        <dbReference type="RuleBase" id="RU362002"/>
    </source>
</evidence>
<dbReference type="PANTHER" id="PTHR11730:SF89">
    <property type="entry name" value="AMMONIUM TRANSPORTER SLL0108-RELATED"/>
    <property type="match status" value="1"/>
</dbReference>
<feature type="transmembrane region" description="Helical" evidence="8">
    <location>
        <begin position="271"/>
        <end position="288"/>
    </location>
</feature>
<sequence>MDKYSKRSIARLWIALAVLMALCTTTETFAQTSAATDSISATTTAVIATLEETTVESSAPSTVGELVNGLNTVWMLLAAMLVFFMQPGFALVEAGFTRVKNTANILMKNFVDFMFGSLLYWFIGFGLMFGVGGFVGMPHFFNLSFYDGGGLPTEGFLVFQTVFCATAATIVSGAMAERTKFSMYLIYTIFISVLIYPISGHWTWGGGWLMNGEEGSFMMNLFGTTFHDFAGSTIVHSVGGWIALVGAAILGPRIGKYSKDGKSRAIPGHNLTMAALGVFILWFGWFGFNPGSQLAAASTDDAMAISHVFLTTNLAACAGGFFALVVSWLKFSKPSLSLTLNGILAGLVGITAGCDMVSPLGAVIIGTICGILMIFSVEFIDKVLKIDDPVGASSVHGVCGFTGTILTGFLSTSEGLFYGAGWGFLGAQVFGALVVGAWAAGMGFLIFKGLDRIHGLRVSKRVEEEGLDIYEHGESAYNG</sequence>
<evidence type="ECO:0000256" key="1">
    <source>
        <dbReference type="ARBA" id="ARBA00004141"/>
    </source>
</evidence>
<dbReference type="Pfam" id="PF00909">
    <property type="entry name" value="Ammonium_transp"/>
    <property type="match status" value="1"/>
</dbReference>
<evidence type="ECO:0000259" key="10">
    <source>
        <dbReference type="Pfam" id="PF00909"/>
    </source>
</evidence>
<comment type="subcellular location">
    <subcellularLocation>
        <location evidence="8">Cell membrane</location>
        <topology evidence="8">Multi-pass membrane protein</topology>
    </subcellularLocation>
    <subcellularLocation>
        <location evidence="1">Membrane</location>
        <topology evidence="1">Multi-pass membrane protein</topology>
    </subcellularLocation>
</comment>
<feature type="transmembrane region" description="Helical" evidence="8">
    <location>
        <begin position="336"/>
        <end position="353"/>
    </location>
</feature>
<evidence type="ECO:0000256" key="6">
    <source>
        <dbReference type="ARBA" id="ARBA00023136"/>
    </source>
</evidence>
<feature type="transmembrane region" description="Helical" evidence="8">
    <location>
        <begin position="113"/>
        <end position="135"/>
    </location>
</feature>
<feature type="transmembrane region" description="Helical" evidence="8">
    <location>
        <begin position="308"/>
        <end position="329"/>
    </location>
</feature>
<dbReference type="Gene3D" id="1.10.3430.10">
    <property type="entry name" value="Ammonium transporter AmtB like domains"/>
    <property type="match status" value="1"/>
</dbReference>
<gene>
    <name evidence="11" type="primary">amt</name>
    <name evidence="11" type="ORF">BcellWH2_05255</name>
</gene>
<keyword evidence="3 8" id="KW-0813">Transport</keyword>
<keyword evidence="6 8" id="KW-0472">Membrane</keyword>
<feature type="transmembrane region" description="Helical" evidence="8">
    <location>
        <begin position="155"/>
        <end position="176"/>
    </location>
</feature>
<dbReference type="InterPro" id="IPR001905">
    <property type="entry name" value="Ammonium_transpt"/>
</dbReference>
<evidence type="ECO:0000256" key="5">
    <source>
        <dbReference type="ARBA" id="ARBA00022989"/>
    </source>
</evidence>
<feature type="domain" description="Ammonium transporter AmtB-like" evidence="10">
    <location>
        <begin position="73"/>
        <end position="477"/>
    </location>
</feature>
<reference evidence="11 12" key="1">
    <citation type="journal article" date="2015" name="Science">
        <title>Genetic determinants of in vivo fitness and diet responsiveness in multiple human gut Bacteroides.</title>
        <authorList>
            <person name="Wu M."/>
            <person name="McNulty N.P."/>
            <person name="Rodionov D.A."/>
            <person name="Khoroshkin M.S."/>
            <person name="Griffin N.W."/>
            <person name="Cheng J."/>
            <person name="Latreille P."/>
            <person name="Kerstetter R.A."/>
            <person name="Terrapon N."/>
            <person name="Henrissat B."/>
            <person name="Osterman A.L."/>
            <person name="Gordon J.I."/>
        </authorList>
    </citation>
    <scope>NUCLEOTIDE SEQUENCE [LARGE SCALE GENOMIC DNA]</scope>
    <source>
        <strain evidence="11 12">WH2</strain>
    </source>
</reference>
<feature type="chain" id="PRO_5006047280" description="Ammonium transporter" evidence="9">
    <location>
        <begin position="31"/>
        <end position="479"/>
    </location>
</feature>
<evidence type="ECO:0000256" key="2">
    <source>
        <dbReference type="ARBA" id="ARBA00005887"/>
    </source>
</evidence>
<dbReference type="GO" id="GO:0097272">
    <property type="term" value="P:ammonium homeostasis"/>
    <property type="evidence" value="ECO:0007669"/>
    <property type="project" value="TreeGrafter"/>
</dbReference>
<dbReference type="SUPFAM" id="SSF111352">
    <property type="entry name" value="Ammonium transporter"/>
    <property type="match status" value="1"/>
</dbReference>
<dbReference type="AlphaFoldDB" id="A0A0P0G636"/>
<dbReference type="PROSITE" id="PS01219">
    <property type="entry name" value="AMMONIUM_TRANSP"/>
    <property type="match status" value="1"/>
</dbReference>
<dbReference type="GO" id="GO:0008519">
    <property type="term" value="F:ammonium channel activity"/>
    <property type="evidence" value="ECO:0007669"/>
    <property type="project" value="InterPro"/>
</dbReference>
<feature type="transmembrane region" description="Helical" evidence="8">
    <location>
        <begin position="422"/>
        <end position="447"/>
    </location>
</feature>
<dbReference type="EMBL" id="CP012801">
    <property type="protein sequence ID" value="ALJ62457.1"/>
    <property type="molecule type" value="Genomic_DNA"/>
</dbReference>
<name>A0A0P0G636_9BACE</name>
<dbReference type="PATRIC" id="fig|246787.4.peg.5425"/>
<feature type="transmembrane region" description="Helical" evidence="8">
    <location>
        <begin position="229"/>
        <end position="250"/>
    </location>
</feature>
<dbReference type="Proteomes" id="UP000061809">
    <property type="component" value="Chromosome"/>
</dbReference>
<feature type="transmembrane region" description="Helical" evidence="8">
    <location>
        <begin position="392"/>
        <end position="410"/>
    </location>
</feature>
<accession>A0A0P0G636</accession>
<dbReference type="RefSeq" id="WP_029428195.1">
    <property type="nucleotide sequence ID" value="NZ_CP012801.1"/>
</dbReference>
<feature type="transmembrane region" description="Helical" evidence="8">
    <location>
        <begin position="73"/>
        <end position="92"/>
    </location>
</feature>
<evidence type="ECO:0000256" key="7">
    <source>
        <dbReference type="ARBA" id="ARBA00023177"/>
    </source>
</evidence>
<evidence type="ECO:0000256" key="4">
    <source>
        <dbReference type="ARBA" id="ARBA00022692"/>
    </source>
</evidence>
<keyword evidence="5 8" id="KW-1133">Transmembrane helix</keyword>
<dbReference type="KEGG" id="bcel:BcellWH2_05255"/>
<keyword evidence="7 8" id="KW-0924">Ammonia transport</keyword>
<dbReference type="NCBIfam" id="TIGR00836">
    <property type="entry name" value="amt"/>
    <property type="match status" value="1"/>
</dbReference>
<evidence type="ECO:0000313" key="12">
    <source>
        <dbReference type="Proteomes" id="UP000061809"/>
    </source>
</evidence>
<protein>
    <recommendedName>
        <fullName evidence="8">Ammonium transporter</fullName>
    </recommendedName>
</protein>
<comment type="similarity">
    <text evidence="2 8">Belongs to the ammonia transporter channel (TC 1.A.11.2) family.</text>
</comment>
<proteinExistence type="inferred from homology"/>
<dbReference type="InterPro" id="IPR029020">
    <property type="entry name" value="Ammonium/urea_transptr"/>
</dbReference>
<dbReference type="PANTHER" id="PTHR11730">
    <property type="entry name" value="AMMONIUM TRANSPORTER"/>
    <property type="match status" value="1"/>
</dbReference>
<feature type="transmembrane region" description="Helical" evidence="8">
    <location>
        <begin position="183"/>
        <end position="204"/>
    </location>
</feature>
<organism evidence="11 12">
    <name type="scientific">Bacteroides cellulosilyticus</name>
    <dbReference type="NCBI Taxonomy" id="246787"/>
    <lineage>
        <taxon>Bacteria</taxon>
        <taxon>Pseudomonadati</taxon>
        <taxon>Bacteroidota</taxon>
        <taxon>Bacteroidia</taxon>
        <taxon>Bacteroidales</taxon>
        <taxon>Bacteroidaceae</taxon>
        <taxon>Bacteroides</taxon>
    </lineage>
</organism>
<keyword evidence="4 8" id="KW-0812">Transmembrane</keyword>
<dbReference type="InterPro" id="IPR018047">
    <property type="entry name" value="Ammonium_transpt_CS"/>
</dbReference>
<evidence type="ECO:0000256" key="9">
    <source>
        <dbReference type="SAM" id="SignalP"/>
    </source>
</evidence>
<feature type="transmembrane region" description="Helical" evidence="8">
    <location>
        <begin position="359"/>
        <end position="380"/>
    </location>
</feature>
<dbReference type="InterPro" id="IPR024041">
    <property type="entry name" value="NH4_transpt_AmtB-like_dom"/>
</dbReference>